<comment type="caution">
    <text evidence="1">The sequence shown here is derived from an EMBL/GenBank/DDBJ whole genome shotgun (WGS) entry which is preliminary data.</text>
</comment>
<proteinExistence type="predicted"/>
<name>A0A5D3CDV0_CUCMM</name>
<sequence>MTSLADDQHATVLAWTTISVVRPSFSLRGYCKVIVSYLSCTATINIVAPPFSLNFGFGIGIFEEFDHCPVFESSNLGVYAQRWLDRSGEGAKSRGIE</sequence>
<evidence type="ECO:0000313" key="2">
    <source>
        <dbReference type="Proteomes" id="UP000321947"/>
    </source>
</evidence>
<dbReference type="AlphaFoldDB" id="A0A5D3CDV0"/>
<accession>A0A5D3CDV0</accession>
<dbReference type="EMBL" id="SSTD01011480">
    <property type="protein sequence ID" value="TYK09705.1"/>
    <property type="molecule type" value="Genomic_DNA"/>
</dbReference>
<protein>
    <submittedName>
        <fullName evidence="1">Uncharacterized protein</fullName>
    </submittedName>
</protein>
<evidence type="ECO:0000313" key="1">
    <source>
        <dbReference type="EMBL" id="TYK09705.1"/>
    </source>
</evidence>
<organism evidence="1 2">
    <name type="scientific">Cucumis melo var. makuwa</name>
    <name type="common">Oriental melon</name>
    <dbReference type="NCBI Taxonomy" id="1194695"/>
    <lineage>
        <taxon>Eukaryota</taxon>
        <taxon>Viridiplantae</taxon>
        <taxon>Streptophyta</taxon>
        <taxon>Embryophyta</taxon>
        <taxon>Tracheophyta</taxon>
        <taxon>Spermatophyta</taxon>
        <taxon>Magnoliopsida</taxon>
        <taxon>eudicotyledons</taxon>
        <taxon>Gunneridae</taxon>
        <taxon>Pentapetalae</taxon>
        <taxon>rosids</taxon>
        <taxon>fabids</taxon>
        <taxon>Cucurbitales</taxon>
        <taxon>Cucurbitaceae</taxon>
        <taxon>Benincaseae</taxon>
        <taxon>Cucumis</taxon>
    </lineage>
</organism>
<reference evidence="1 2" key="1">
    <citation type="submission" date="2019-08" db="EMBL/GenBank/DDBJ databases">
        <title>Draft genome sequences of two oriental melons (Cucumis melo L. var makuwa).</title>
        <authorList>
            <person name="Kwon S.-Y."/>
        </authorList>
    </citation>
    <scope>NUCLEOTIDE SEQUENCE [LARGE SCALE GENOMIC DNA]</scope>
    <source>
        <strain evidence="2">cv. Chang Bougi</strain>
        <tissue evidence="1">Leaf</tissue>
    </source>
</reference>
<gene>
    <name evidence="1" type="ORF">E5676_scaffold447G001210</name>
</gene>
<dbReference type="Proteomes" id="UP000321947">
    <property type="component" value="Unassembled WGS sequence"/>
</dbReference>